<dbReference type="EMBL" id="ML987194">
    <property type="protein sequence ID" value="KAF2249629.1"/>
    <property type="molecule type" value="Genomic_DNA"/>
</dbReference>
<accession>A0A6A6IHE4</accession>
<evidence type="ECO:0000259" key="1">
    <source>
        <dbReference type="Pfam" id="PF06985"/>
    </source>
</evidence>
<dbReference type="RefSeq" id="XP_033684633.1">
    <property type="nucleotide sequence ID" value="XM_033832030.1"/>
</dbReference>
<feature type="domain" description="Heterokaryon incompatibility" evidence="1">
    <location>
        <begin position="108"/>
        <end position="213"/>
    </location>
</feature>
<name>A0A6A6IHE4_9PLEO</name>
<gene>
    <name evidence="2" type="ORF">BU26DRAFT_550026</name>
</gene>
<evidence type="ECO:0000313" key="3">
    <source>
        <dbReference type="Proteomes" id="UP000800094"/>
    </source>
</evidence>
<reference evidence="2" key="1">
    <citation type="journal article" date="2020" name="Stud. Mycol.">
        <title>101 Dothideomycetes genomes: a test case for predicting lifestyles and emergence of pathogens.</title>
        <authorList>
            <person name="Haridas S."/>
            <person name="Albert R."/>
            <person name="Binder M."/>
            <person name="Bloem J."/>
            <person name="Labutti K."/>
            <person name="Salamov A."/>
            <person name="Andreopoulos B."/>
            <person name="Baker S."/>
            <person name="Barry K."/>
            <person name="Bills G."/>
            <person name="Bluhm B."/>
            <person name="Cannon C."/>
            <person name="Castanera R."/>
            <person name="Culley D."/>
            <person name="Daum C."/>
            <person name="Ezra D."/>
            <person name="Gonzalez J."/>
            <person name="Henrissat B."/>
            <person name="Kuo A."/>
            <person name="Liang C."/>
            <person name="Lipzen A."/>
            <person name="Lutzoni F."/>
            <person name="Magnuson J."/>
            <person name="Mondo S."/>
            <person name="Nolan M."/>
            <person name="Ohm R."/>
            <person name="Pangilinan J."/>
            <person name="Park H.-J."/>
            <person name="Ramirez L."/>
            <person name="Alfaro M."/>
            <person name="Sun H."/>
            <person name="Tritt A."/>
            <person name="Yoshinaga Y."/>
            <person name="Zwiers L.-H."/>
            <person name="Turgeon B."/>
            <person name="Goodwin S."/>
            <person name="Spatafora J."/>
            <person name="Crous P."/>
            <person name="Grigoriev I."/>
        </authorList>
    </citation>
    <scope>NUCLEOTIDE SEQUENCE</scope>
    <source>
        <strain evidence="2">CBS 122368</strain>
    </source>
</reference>
<dbReference type="Proteomes" id="UP000800094">
    <property type="component" value="Unassembled WGS sequence"/>
</dbReference>
<dbReference type="InterPro" id="IPR010730">
    <property type="entry name" value="HET"/>
</dbReference>
<dbReference type="Pfam" id="PF06985">
    <property type="entry name" value="HET"/>
    <property type="match status" value="1"/>
</dbReference>
<dbReference type="PANTHER" id="PTHR24148">
    <property type="entry name" value="ANKYRIN REPEAT DOMAIN-CONTAINING PROTEIN 39 HOMOLOG-RELATED"/>
    <property type="match status" value="1"/>
</dbReference>
<dbReference type="AlphaFoldDB" id="A0A6A6IHE4"/>
<sequence length="556" mass="63114">MASACTSEAALNDTCPWPRQLLYIPTLTSFHWRPGNTYNDIREPAYFAITYTWGRWELGNGEFPELCALDFGTPWKIPRVHPDCFTPDQLRQLICKLPLIHGPDEPWAQVQFVWIDIACIDQRDGSREKDLEIGRQAVIFRGATKVYAWLREHTNADIDAAIKTFEQGIDLLTEGDWGTQFTEAQQSGLDLALKSFEFVTSDPWFSSLWTLQEAYLRPELLLVDRNGELWPSVSPSVPFWLKELTTFCQGFYGIITRALCRQPKALQEVQNRLRRTGLLGLYYGFPVELLMAAHFRTVSPKRLTDRVYGIMQVFDLKLGKSAPASPLGRDYNLQELEDQLGSALLAQNQDLSQMFVHTRPAAPGQAWRLSHHIRAPESALSPMWIVKDLKNLLRRASTLSVKHVGNVLVGHFAGLMAPLTALTCIWSRQSPHSLPAVQIDLDAVSFYDPPTELVYGGEDIREMVGTRYVDLASWVAERRADARMLLLGLYQKYDRPSLLGLILVRAEQSNVTEWTRAGICWWEHPGETGGLTRDDEERELLKGEGKQWDYATGTFG</sequence>
<protein>
    <recommendedName>
        <fullName evidence="1">Heterokaryon incompatibility domain-containing protein</fullName>
    </recommendedName>
</protein>
<keyword evidence="3" id="KW-1185">Reference proteome</keyword>
<dbReference type="OrthoDB" id="2157530at2759"/>
<organism evidence="2 3">
    <name type="scientific">Trematosphaeria pertusa</name>
    <dbReference type="NCBI Taxonomy" id="390896"/>
    <lineage>
        <taxon>Eukaryota</taxon>
        <taxon>Fungi</taxon>
        <taxon>Dikarya</taxon>
        <taxon>Ascomycota</taxon>
        <taxon>Pezizomycotina</taxon>
        <taxon>Dothideomycetes</taxon>
        <taxon>Pleosporomycetidae</taxon>
        <taxon>Pleosporales</taxon>
        <taxon>Massarineae</taxon>
        <taxon>Trematosphaeriaceae</taxon>
        <taxon>Trematosphaeria</taxon>
    </lineage>
</organism>
<dbReference type="InterPro" id="IPR052895">
    <property type="entry name" value="HetReg/Transcr_Mod"/>
</dbReference>
<proteinExistence type="predicted"/>
<dbReference type="GeneID" id="54585360"/>
<dbReference type="PANTHER" id="PTHR24148:SF64">
    <property type="entry name" value="HETEROKARYON INCOMPATIBILITY DOMAIN-CONTAINING PROTEIN"/>
    <property type="match status" value="1"/>
</dbReference>
<evidence type="ECO:0000313" key="2">
    <source>
        <dbReference type="EMBL" id="KAF2249629.1"/>
    </source>
</evidence>